<keyword evidence="1" id="KW-0614">Plasmid</keyword>
<geneLocation type="plasmid" evidence="1 3">
    <name>punnamed2</name>
</geneLocation>
<proteinExistence type="predicted"/>
<reference evidence="1 3" key="2">
    <citation type="submission" date="2019-04" db="EMBL/GenBank/DDBJ databases">
        <authorList>
            <person name="Ge Y."/>
        </authorList>
    </citation>
    <scope>NUCLEOTIDE SEQUENCE [LARGE SCALE GENOMIC DNA]</scope>
    <source>
        <strain evidence="1">CF-49</strain>
        <strain evidence="3">personal::cf-49</strain>
        <plasmid evidence="1 3">punnamed2</plasmid>
    </source>
</reference>
<gene>
    <name evidence="2" type="ORF">E4031_01360</name>
    <name evidence="1" type="ORF">E4Z98_09925</name>
</gene>
<dbReference type="RefSeq" id="WP_135253535.1">
    <property type="nucleotide sequence ID" value="NZ_CP038867.1"/>
</dbReference>
<evidence type="ECO:0000313" key="2">
    <source>
        <dbReference type="EMBL" id="TFZ42909.1"/>
    </source>
</evidence>
<protein>
    <submittedName>
        <fullName evidence="2">Uncharacterized protein</fullName>
    </submittedName>
</protein>
<reference evidence="2 4" key="1">
    <citation type="submission" date="2019-03" db="EMBL/GenBank/DDBJ databases">
        <title>Vagococcus sp. was isolated fron gut of Carduelis flavirostris.</title>
        <authorList>
            <person name="Ge Y."/>
        </authorList>
    </citation>
    <scope>NUCLEOTIDE SEQUENCE [LARGE SCALE GENOMIC DNA]</scope>
    <source>
        <strain evidence="2 4">CF-210</strain>
    </source>
</reference>
<accession>A0AAJ5EFS1</accession>
<dbReference type="Proteomes" id="UP000296883">
    <property type="component" value="Plasmid punnamed2"/>
</dbReference>
<dbReference type="EMBL" id="CP038867">
    <property type="protein sequence ID" value="QCA29694.1"/>
    <property type="molecule type" value="Genomic_DNA"/>
</dbReference>
<dbReference type="Proteomes" id="UP000297725">
    <property type="component" value="Unassembled WGS sequence"/>
</dbReference>
<evidence type="ECO:0000313" key="3">
    <source>
        <dbReference type="Proteomes" id="UP000296883"/>
    </source>
</evidence>
<evidence type="ECO:0000313" key="1">
    <source>
        <dbReference type="EMBL" id="QCA29694.1"/>
    </source>
</evidence>
<sequence>MKKYLLIICILLGSVCYSNKTEAKVINNVLFHSGATSLENYSLGPVYFGKGNLGKGRLTLENSARIYITNKFSSGKKYVVKVKDLVGTIVIFNDIHSVCHLTSDYPQTKVVRFTVEATDDGNYTRIGFGADNHAIFTGYTIEEY</sequence>
<dbReference type="AlphaFoldDB" id="A0AAJ5EFS1"/>
<organism evidence="2 4">
    <name type="scientific">Vagococcus xieshaowenii</name>
    <dbReference type="NCBI Taxonomy" id="2562451"/>
    <lineage>
        <taxon>Bacteria</taxon>
        <taxon>Bacillati</taxon>
        <taxon>Bacillota</taxon>
        <taxon>Bacilli</taxon>
        <taxon>Lactobacillales</taxon>
        <taxon>Enterococcaceae</taxon>
        <taxon>Vagococcus</taxon>
    </lineage>
</organism>
<evidence type="ECO:0000313" key="4">
    <source>
        <dbReference type="Proteomes" id="UP000297725"/>
    </source>
</evidence>
<keyword evidence="3" id="KW-1185">Reference proteome</keyword>
<dbReference type="GeneID" id="39759745"/>
<name>A0AAJ5EFS1_9ENTE</name>
<dbReference type="EMBL" id="SRHU01000007">
    <property type="protein sequence ID" value="TFZ42909.1"/>
    <property type="molecule type" value="Genomic_DNA"/>
</dbReference>